<dbReference type="Gene3D" id="3.30.70.1450">
    <property type="entry name" value="Regulator of K+ conductance, C-terminal domain"/>
    <property type="match status" value="2"/>
</dbReference>
<feature type="region of interest" description="Disordered" evidence="1">
    <location>
        <begin position="1"/>
        <end position="22"/>
    </location>
</feature>
<dbReference type="PATRIC" id="fig|1227494.3.peg.3388"/>
<evidence type="ECO:0000313" key="5">
    <source>
        <dbReference type="EMBL" id="ELY84130.1"/>
    </source>
</evidence>
<feature type="domain" description="RCK N-terminal" evidence="3">
    <location>
        <begin position="138"/>
        <end position="254"/>
    </location>
</feature>
<dbReference type="InterPro" id="IPR036291">
    <property type="entry name" value="NAD(P)-bd_dom_sf"/>
</dbReference>
<keyword evidence="2" id="KW-0812">Transmembrane</keyword>
<feature type="domain" description="RCK N-terminal" evidence="3">
    <location>
        <begin position="366"/>
        <end position="474"/>
    </location>
</feature>
<dbReference type="Proteomes" id="UP000011511">
    <property type="component" value="Unassembled WGS sequence"/>
</dbReference>
<sequence>MKGVADVGDPRPPSTGTVNSRPTNDACMSLWRSRRTGYYLTLVAVTTVVSTLVYNYGMATLENDPQPLYRSLEIVSQTYTTTGYGEDAGWSTPHMNLLMIVLQLTGIGLILTGVDVFAVPWLRNTLATTAPTVAPDVEDHVVICEYTPRGEAFIEELESRGQAYVVVEGDEEAATELHEADYRVVHGDPESTDVLENAGIERARAVVADATDDVNASIVLSAREANPAIRIVTLVEDQRLAEYHDIAGADEVLSPRQLLGESLSHRVPTAVTTAVDDGIEIGDDLELVELSIAEGSDLCGRTVDEIQPRERFGVDGIGAWIDGVFESPIPPDREFDTGMRLLVAGEPERIDTMRAEAMSTVHSFSARHVLIAGYGEAGAAASDALADAHTRVTVLDSDDRDDVDIVGDARDPDAIREAGVEDVSAVIVTLDDDTTAVFATLVVRELNPSVDIIVRANDADNVQKLYRAGADYVQSLATVSGRMLASTVFDDEEVLAVDREIDVVKLPAGRLAGRTVVDADVRSRTGCTVLAAVRDGETISEFDPASFVFEDDDDVVLAGTDESVQSFEARFLA</sequence>
<dbReference type="PROSITE" id="PS51201">
    <property type="entry name" value="RCK_N"/>
    <property type="match status" value="2"/>
</dbReference>
<evidence type="ECO:0000256" key="1">
    <source>
        <dbReference type="SAM" id="MobiDB-lite"/>
    </source>
</evidence>
<dbReference type="GO" id="GO:0006813">
    <property type="term" value="P:potassium ion transport"/>
    <property type="evidence" value="ECO:0007669"/>
    <property type="project" value="InterPro"/>
</dbReference>
<comment type="caution">
    <text evidence="5">The sequence shown here is derived from an EMBL/GenBank/DDBJ whole genome shotgun (WGS) entry which is preliminary data.</text>
</comment>
<gene>
    <name evidence="5" type="ORF">C485_16835</name>
</gene>
<dbReference type="InterPro" id="IPR036721">
    <property type="entry name" value="RCK_C_sf"/>
</dbReference>
<dbReference type="EMBL" id="AOIK01000042">
    <property type="protein sequence ID" value="ELY84130.1"/>
    <property type="molecule type" value="Genomic_DNA"/>
</dbReference>
<dbReference type="InterPro" id="IPR006037">
    <property type="entry name" value="RCK_C"/>
</dbReference>
<dbReference type="Pfam" id="PF02254">
    <property type="entry name" value="TrkA_N"/>
    <property type="match status" value="2"/>
</dbReference>
<feature type="transmembrane region" description="Helical" evidence="2">
    <location>
        <begin position="38"/>
        <end position="57"/>
    </location>
</feature>
<dbReference type="PANTHER" id="PTHR43833:SF9">
    <property type="entry name" value="POTASSIUM CHANNEL PROTEIN YUGO-RELATED"/>
    <property type="match status" value="1"/>
</dbReference>
<keyword evidence="6" id="KW-1185">Reference proteome</keyword>
<dbReference type="Pfam" id="PF02080">
    <property type="entry name" value="TrkA_C"/>
    <property type="match status" value="2"/>
</dbReference>
<dbReference type="GO" id="GO:0008324">
    <property type="term" value="F:monoatomic cation transmembrane transporter activity"/>
    <property type="evidence" value="ECO:0007669"/>
    <property type="project" value="InterPro"/>
</dbReference>
<organism evidence="5 6">
    <name type="scientific">Natrinema altunense (strain JCM 12890 / CGMCC 1.3731 / AJ2)</name>
    <dbReference type="NCBI Taxonomy" id="1227494"/>
    <lineage>
        <taxon>Archaea</taxon>
        <taxon>Methanobacteriati</taxon>
        <taxon>Methanobacteriota</taxon>
        <taxon>Stenosarchaea group</taxon>
        <taxon>Halobacteria</taxon>
        <taxon>Halobacteriales</taxon>
        <taxon>Natrialbaceae</taxon>
        <taxon>Natrinema</taxon>
    </lineage>
</organism>
<reference evidence="5 6" key="1">
    <citation type="journal article" date="2014" name="PLoS Genet.">
        <title>Phylogenetically driven sequencing of extremely halophilic archaea reveals strategies for static and dynamic osmo-response.</title>
        <authorList>
            <person name="Becker E.A."/>
            <person name="Seitzer P.M."/>
            <person name="Tritt A."/>
            <person name="Larsen D."/>
            <person name="Krusor M."/>
            <person name="Yao A.I."/>
            <person name="Wu D."/>
            <person name="Madern D."/>
            <person name="Eisen J.A."/>
            <person name="Darling A.E."/>
            <person name="Facciotti M.T."/>
        </authorList>
    </citation>
    <scope>NUCLEOTIDE SEQUENCE [LARGE SCALE GENOMIC DNA]</scope>
    <source>
        <strain evidence="5 6">JCM 12890</strain>
    </source>
</reference>
<accession>L9ZCD8</accession>
<dbReference type="PANTHER" id="PTHR43833">
    <property type="entry name" value="POTASSIUM CHANNEL PROTEIN 2-RELATED-RELATED"/>
    <property type="match status" value="1"/>
</dbReference>
<evidence type="ECO:0000259" key="4">
    <source>
        <dbReference type="PROSITE" id="PS51202"/>
    </source>
</evidence>
<dbReference type="InterPro" id="IPR050721">
    <property type="entry name" value="Trk_Ktr_HKT_K-transport"/>
</dbReference>
<protein>
    <submittedName>
        <fullName evidence="5">TrkA-N domain protein</fullName>
    </submittedName>
</protein>
<proteinExistence type="predicted"/>
<evidence type="ECO:0000259" key="3">
    <source>
        <dbReference type="PROSITE" id="PS51201"/>
    </source>
</evidence>
<feature type="domain" description="RCK C-terminal" evidence="4">
    <location>
        <begin position="275"/>
        <end position="359"/>
    </location>
</feature>
<dbReference type="SUPFAM" id="SSF116726">
    <property type="entry name" value="TrkA C-terminal domain-like"/>
    <property type="match status" value="2"/>
</dbReference>
<dbReference type="Gene3D" id="3.40.50.720">
    <property type="entry name" value="NAD(P)-binding Rossmann-like Domain"/>
    <property type="match status" value="2"/>
</dbReference>
<keyword evidence="2" id="KW-0472">Membrane</keyword>
<feature type="transmembrane region" description="Helical" evidence="2">
    <location>
        <begin position="97"/>
        <end position="122"/>
    </location>
</feature>
<evidence type="ECO:0000256" key="2">
    <source>
        <dbReference type="SAM" id="Phobius"/>
    </source>
</evidence>
<dbReference type="AlphaFoldDB" id="L9ZCD8"/>
<dbReference type="eggNOG" id="arCOG01960">
    <property type="taxonomic scope" value="Archaea"/>
</dbReference>
<evidence type="ECO:0000313" key="6">
    <source>
        <dbReference type="Proteomes" id="UP000011511"/>
    </source>
</evidence>
<dbReference type="InterPro" id="IPR003148">
    <property type="entry name" value="RCK_N"/>
</dbReference>
<keyword evidence="2" id="KW-1133">Transmembrane helix</keyword>
<name>L9ZCD8_NATA2</name>
<dbReference type="SUPFAM" id="SSF51735">
    <property type="entry name" value="NAD(P)-binding Rossmann-fold domains"/>
    <property type="match status" value="2"/>
</dbReference>
<feature type="domain" description="RCK C-terminal" evidence="4">
    <location>
        <begin position="489"/>
        <end position="573"/>
    </location>
</feature>
<dbReference type="PROSITE" id="PS51202">
    <property type="entry name" value="RCK_C"/>
    <property type="match status" value="2"/>
</dbReference>